<gene>
    <name evidence="7" type="ORF">OIDMADRAFT_172955</name>
</gene>
<keyword evidence="4 5" id="KW-0472">Membrane</keyword>
<dbReference type="PANTHER" id="PTHR23501:SF156">
    <property type="entry name" value="TRANSPORTER, PUTATIVE-RELATED"/>
    <property type="match status" value="1"/>
</dbReference>
<name>A0A0C3C4N4_OIDMZ</name>
<feature type="transmembrane region" description="Helical" evidence="5">
    <location>
        <begin position="521"/>
        <end position="540"/>
    </location>
</feature>
<feature type="domain" description="Major facilitator superfamily (MFS) profile" evidence="6">
    <location>
        <begin position="53"/>
        <end position="545"/>
    </location>
</feature>
<feature type="transmembrane region" description="Helical" evidence="5">
    <location>
        <begin position="176"/>
        <end position="195"/>
    </location>
</feature>
<feature type="transmembrane region" description="Helical" evidence="5">
    <location>
        <begin position="409"/>
        <end position="428"/>
    </location>
</feature>
<evidence type="ECO:0000256" key="4">
    <source>
        <dbReference type="ARBA" id="ARBA00023136"/>
    </source>
</evidence>
<dbReference type="GO" id="GO:0005886">
    <property type="term" value="C:plasma membrane"/>
    <property type="evidence" value="ECO:0007669"/>
    <property type="project" value="TreeGrafter"/>
</dbReference>
<dbReference type="OrthoDB" id="4139357at2759"/>
<dbReference type="InParanoid" id="A0A0C3C4N4"/>
<evidence type="ECO:0000256" key="1">
    <source>
        <dbReference type="ARBA" id="ARBA00004141"/>
    </source>
</evidence>
<reference evidence="8" key="2">
    <citation type="submission" date="2015-01" db="EMBL/GenBank/DDBJ databases">
        <title>Evolutionary Origins and Diversification of the Mycorrhizal Mutualists.</title>
        <authorList>
            <consortium name="DOE Joint Genome Institute"/>
            <consortium name="Mycorrhizal Genomics Consortium"/>
            <person name="Kohler A."/>
            <person name="Kuo A."/>
            <person name="Nagy L.G."/>
            <person name="Floudas D."/>
            <person name="Copeland A."/>
            <person name="Barry K.W."/>
            <person name="Cichocki N."/>
            <person name="Veneault-Fourrey C."/>
            <person name="LaButti K."/>
            <person name="Lindquist E.A."/>
            <person name="Lipzen A."/>
            <person name="Lundell T."/>
            <person name="Morin E."/>
            <person name="Murat C."/>
            <person name="Riley R."/>
            <person name="Ohm R."/>
            <person name="Sun H."/>
            <person name="Tunlid A."/>
            <person name="Henrissat B."/>
            <person name="Grigoriev I.V."/>
            <person name="Hibbett D.S."/>
            <person name="Martin F."/>
        </authorList>
    </citation>
    <scope>NUCLEOTIDE SEQUENCE [LARGE SCALE GENOMIC DNA]</scope>
    <source>
        <strain evidence="8">Zn</strain>
    </source>
</reference>
<dbReference type="Pfam" id="PF07690">
    <property type="entry name" value="MFS_1"/>
    <property type="match status" value="1"/>
</dbReference>
<dbReference type="Gene3D" id="1.20.1720.10">
    <property type="entry name" value="Multidrug resistance protein D"/>
    <property type="match status" value="1"/>
</dbReference>
<dbReference type="PANTHER" id="PTHR23501">
    <property type="entry name" value="MAJOR FACILITATOR SUPERFAMILY"/>
    <property type="match status" value="1"/>
</dbReference>
<dbReference type="PROSITE" id="PS50850">
    <property type="entry name" value="MFS"/>
    <property type="match status" value="1"/>
</dbReference>
<dbReference type="InterPro" id="IPR036259">
    <property type="entry name" value="MFS_trans_sf"/>
</dbReference>
<feature type="transmembrane region" description="Helical" evidence="5">
    <location>
        <begin position="348"/>
        <end position="366"/>
    </location>
</feature>
<feature type="transmembrane region" description="Helical" evidence="5">
    <location>
        <begin position="55"/>
        <end position="78"/>
    </location>
</feature>
<dbReference type="GO" id="GO:0022857">
    <property type="term" value="F:transmembrane transporter activity"/>
    <property type="evidence" value="ECO:0007669"/>
    <property type="project" value="InterPro"/>
</dbReference>
<organism evidence="7 8">
    <name type="scientific">Oidiodendron maius (strain Zn)</name>
    <dbReference type="NCBI Taxonomy" id="913774"/>
    <lineage>
        <taxon>Eukaryota</taxon>
        <taxon>Fungi</taxon>
        <taxon>Dikarya</taxon>
        <taxon>Ascomycota</taxon>
        <taxon>Pezizomycotina</taxon>
        <taxon>Leotiomycetes</taxon>
        <taxon>Leotiomycetes incertae sedis</taxon>
        <taxon>Myxotrichaceae</taxon>
        <taxon>Oidiodendron</taxon>
    </lineage>
</organism>
<evidence type="ECO:0000259" key="6">
    <source>
        <dbReference type="PROSITE" id="PS50850"/>
    </source>
</evidence>
<feature type="transmembrane region" description="Helical" evidence="5">
    <location>
        <begin position="207"/>
        <end position="227"/>
    </location>
</feature>
<sequence length="558" mass="60758">MEPEVEAPRSSSDVEKKTVDPIITLAELPAPSTPRPEEAVRVLPKKQLSFYMSNVFLGILSFLIALDATTLPVALPAIASQLKGTTFQSFWANISFILAVAVTQPIYSSVSDVVGRKLPLYISMVLFTCGCIIFATAKSMSLVIVGRLFMGLGGGGMDILESIIICDITTLRERALYIGINMAFCALGTVAGPILGGSLSELVTWRWLGWINLPLVGTAFVLAILFLNLKPIDMEFSVKIRRLDATGMVLYALGITLLAVPLSWAGALYPWSSWKTIVPLLVGIGFLIALAFYERKAIEPVFPYRIFTNVTANAVIVTGFIHGLLMYSVLQYLPLFFQAVWLQTPLEAAISVLPFCGIMLAFSVIADVAVTLLRRYRIVLWTGWFFSTTFLGLFCLLKKSTSRAEAYSLQVMVGIGIGTIFAVTSIPLQASVKHVDDTGLAAGTLVIFRLFGALIGLTISSTVFTSIFAQRFTANLAAIPQLHDLGDSSNAIRFISSMRLLSLPQETMDSVIDVYQGSFQSVWIVLTCLAGAGFLGSLLIKELTLEKDDIGRQGLEQR</sequence>
<dbReference type="SUPFAM" id="SSF103473">
    <property type="entry name" value="MFS general substrate transporter"/>
    <property type="match status" value="1"/>
</dbReference>
<proteinExistence type="predicted"/>
<dbReference type="PRINTS" id="PR01036">
    <property type="entry name" value="TCRTETB"/>
</dbReference>
<feature type="transmembrane region" description="Helical" evidence="5">
    <location>
        <begin position="90"/>
        <end position="107"/>
    </location>
</feature>
<dbReference type="Gene3D" id="1.20.1250.20">
    <property type="entry name" value="MFS general substrate transporter like domains"/>
    <property type="match status" value="1"/>
</dbReference>
<protein>
    <recommendedName>
        <fullName evidence="6">Major facilitator superfamily (MFS) profile domain-containing protein</fullName>
    </recommendedName>
</protein>
<feature type="transmembrane region" description="Helical" evidence="5">
    <location>
        <begin position="306"/>
        <end position="328"/>
    </location>
</feature>
<keyword evidence="2 5" id="KW-0812">Transmembrane</keyword>
<dbReference type="InterPro" id="IPR011701">
    <property type="entry name" value="MFS"/>
</dbReference>
<dbReference type="HOGENOM" id="CLU_000960_22_0_1"/>
<evidence type="ECO:0000256" key="3">
    <source>
        <dbReference type="ARBA" id="ARBA00022989"/>
    </source>
</evidence>
<keyword evidence="3 5" id="KW-1133">Transmembrane helix</keyword>
<evidence type="ECO:0000256" key="5">
    <source>
        <dbReference type="SAM" id="Phobius"/>
    </source>
</evidence>
<dbReference type="AlphaFoldDB" id="A0A0C3C4N4"/>
<evidence type="ECO:0000256" key="2">
    <source>
        <dbReference type="ARBA" id="ARBA00022692"/>
    </source>
</evidence>
<comment type="subcellular location">
    <subcellularLocation>
        <location evidence="1">Membrane</location>
        <topology evidence="1">Multi-pass membrane protein</topology>
    </subcellularLocation>
</comment>
<dbReference type="InterPro" id="IPR020846">
    <property type="entry name" value="MFS_dom"/>
</dbReference>
<feature type="transmembrane region" description="Helical" evidence="5">
    <location>
        <begin position="248"/>
        <end position="271"/>
    </location>
</feature>
<accession>A0A0C3C4N4</accession>
<feature type="transmembrane region" description="Helical" evidence="5">
    <location>
        <begin position="378"/>
        <end position="397"/>
    </location>
</feature>
<keyword evidence="8" id="KW-1185">Reference proteome</keyword>
<dbReference type="EMBL" id="KN832892">
    <property type="protein sequence ID" value="KIM93863.1"/>
    <property type="molecule type" value="Genomic_DNA"/>
</dbReference>
<feature type="transmembrane region" description="Helical" evidence="5">
    <location>
        <begin position="440"/>
        <end position="468"/>
    </location>
</feature>
<evidence type="ECO:0000313" key="7">
    <source>
        <dbReference type="EMBL" id="KIM93863.1"/>
    </source>
</evidence>
<evidence type="ECO:0000313" key="8">
    <source>
        <dbReference type="Proteomes" id="UP000054321"/>
    </source>
</evidence>
<reference evidence="7 8" key="1">
    <citation type="submission" date="2014-04" db="EMBL/GenBank/DDBJ databases">
        <authorList>
            <consortium name="DOE Joint Genome Institute"/>
            <person name="Kuo A."/>
            <person name="Martino E."/>
            <person name="Perotto S."/>
            <person name="Kohler A."/>
            <person name="Nagy L.G."/>
            <person name="Floudas D."/>
            <person name="Copeland A."/>
            <person name="Barry K.W."/>
            <person name="Cichocki N."/>
            <person name="Veneault-Fourrey C."/>
            <person name="LaButti K."/>
            <person name="Lindquist E.A."/>
            <person name="Lipzen A."/>
            <person name="Lundell T."/>
            <person name="Morin E."/>
            <person name="Murat C."/>
            <person name="Sun H."/>
            <person name="Tunlid A."/>
            <person name="Henrissat B."/>
            <person name="Grigoriev I.V."/>
            <person name="Hibbett D.S."/>
            <person name="Martin F."/>
            <person name="Nordberg H.P."/>
            <person name="Cantor M.N."/>
            <person name="Hua S.X."/>
        </authorList>
    </citation>
    <scope>NUCLEOTIDE SEQUENCE [LARGE SCALE GENOMIC DNA]</scope>
    <source>
        <strain evidence="7 8">Zn</strain>
    </source>
</reference>
<dbReference type="Proteomes" id="UP000054321">
    <property type="component" value="Unassembled WGS sequence"/>
</dbReference>
<feature type="transmembrane region" description="Helical" evidence="5">
    <location>
        <begin position="277"/>
        <end position="294"/>
    </location>
</feature>
<feature type="transmembrane region" description="Helical" evidence="5">
    <location>
        <begin position="119"/>
        <end position="137"/>
    </location>
</feature>